<dbReference type="CDD" id="cd00082">
    <property type="entry name" value="HisKA"/>
    <property type="match status" value="1"/>
</dbReference>
<feature type="domain" description="Response regulatory" evidence="15">
    <location>
        <begin position="471"/>
        <end position="585"/>
    </location>
</feature>
<evidence type="ECO:0000256" key="11">
    <source>
        <dbReference type="ARBA" id="ARBA00023136"/>
    </source>
</evidence>
<evidence type="ECO:0000256" key="1">
    <source>
        <dbReference type="ARBA" id="ARBA00000085"/>
    </source>
</evidence>
<dbReference type="InterPro" id="IPR011006">
    <property type="entry name" value="CheY-like_superfamily"/>
</dbReference>
<dbReference type="RefSeq" id="WP_159979172.1">
    <property type="nucleotide sequence ID" value="NZ_BLIV01000006.1"/>
</dbReference>
<dbReference type="OrthoDB" id="9801651at2"/>
<dbReference type="PANTHER" id="PTHR45339:SF1">
    <property type="entry name" value="HYBRID SIGNAL TRANSDUCTION HISTIDINE KINASE J"/>
    <property type="match status" value="1"/>
</dbReference>
<evidence type="ECO:0000256" key="4">
    <source>
        <dbReference type="ARBA" id="ARBA00022475"/>
    </source>
</evidence>
<dbReference type="SUPFAM" id="SSF47226">
    <property type="entry name" value="Histidine-containing phosphotransfer domain, HPT domain"/>
    <property type="match status" value="1"/>
</dbReference>
<dbReference type="GO" id="GO:0005524">
    <property type="term" value="F:ATP binding"/>
    <property type="evidence" value="ECO:0007669"/>
    <property type="project" value="UniProtKB-KW"/>
</dbReference>
<dbReference type="CDD" id="cd17546">
    <property type="entry name" value="REC_hyHK_CKI1_RcsC-like"/>
    <property type="match status" value="1"/>
</dbReference>
<dbReference type="InterPro" id="IPR005467">
    <property type="entry name" value="His_kinase_dom"/>
</dbReference>
<name>A0A640VWJ1_9RHOB</name>
<dbReference type="SUPFAM" id="SSF52172">
    <property type="entry name" value="CheY-like"/>
    <property type="match status" value="1"/>
</dbReference>
<evidence type="ECO:0000256" key="13">
    <source>
        <dbReference type="SAM" id="Phobius"/>
    </source>
</evidence>
<dbReference type="PANTHER" id="PTHR45339">
    <property type="entry name" value="HYBRID SIGNAL TRANSDUCTION HISTIDINE KINASE J"/>
    <property type="match status" value="1"/>
</dbReference>
<keyword evidence="4" id="KW-1003">Cell membrane</keyword>
<feature type="modified residue" description="4-aspartylphosphate" evidence="12">
    <location>
        <position position="520"/>
    </location>
</feature>
<dbReference type="PROSITE" id="PS50110">
    <property type="entry name" value="RESPONSE_REGULATORY"/>
    <property type="match status" value="1"/>
</dbReference>
<sequence length="704" mass="76427">MLLVVLGAFLIAGTAFLFLNLYERQRSIAESVREDAMWAVFQTDREASRLIEALYAAQADPRPDMLQNVSLRFDLVYSRAKLLSEGRFAETFSTAPDVQAAARSAKNAILGMAERIDPMLGNQMRLRAALPDFLERAKGIRAETTQLVISTNRALDELRVSERALTSRSYSRLALGVGFTALVFVSIIALQFAQLAFISKTKRKHRHLSLRNARSAKAARAASDAKTRFLATMSHEIRTPLNGIIGAADLLKDTALSPEQKGRVATIRNSGNLLLDVITDILDYSKLEADVITYNYAPVSLTDIATLLDTTLRPRAEEAGLGFEIRCPPCEVVTDAVRLRQVMVNLIGNAIKFTEQGRISILAEIKGGDTLRLSVSDTGIGISAEDQGKLFKDFSQIDGSLSRQFSGSGLGLAISKRIVVDMGGQIGVSSAVGEGSLFWIELPVRAVSWCRDARPVEVATPSLMPARFDAEVLLVEDNEVNRRVASAILQRFGVVVESAENGQEALDKLAERSFDLVFMDLQMPVLDGVAATTEIRKRGLTLPIVGVSANAFEEDRKKCLKAGMNDYVTKPITADRLQVVLARFAKAVATDPVAPSDRMDLVDPGQISSIVDHTGKDTFLKMLAKLRADVERAAEALSDKGSGWASQERDAAFHAIKGAAFTLGLKSLGELAQDMRTGHQAIPDPAAQLVSVARASIEAARAVD</sequence>
<keyword evidence="5 12" id="KW-0597">Phosphoprotein</keyword>
<keyword evidence="17" id="KW-1185">Reference proteome</keyword>
<keyword evidence="6 13" id="KW-0812">Transmembrane</keyword>
<dbReference type="AlphaFoldDB" id="A0A640VWJ1"/>
<dbReference type="SMART" id="SM00387">
    <property type="entry name" value="HATPase_c"/>
    <property type="match status" value="1"/>
</dbReference>
<evidence type="ECO:0000256" key="8">
    <source>
        <dbReference type="ARBA" id="ARBA00022840"/>
    </source>
</evidence>
<dbReference type="Pfam" id="PF01627">
    <property type="entry name" value="Hpt"/>
    <property type="match status" value="1"/>
</dbReference>
<evidence type="ECO:0000256" key="7">
    <source>
        <dbReference type="ARBA" id="ARBA00022741"/>
    </source>
</evidence>
<feature type="domain" description="Histidine kinase" evidence="14">
    <location>
        <begin position="232"/>
        <end position="446"/>
    </location>
</feature>
<dbReference type="PROSITE" id="PS50109">
    <property type="entry name" value="HIS_KIN"/>
    <property type="match status" value="1"/>
</dbReference>
<keyword evidence="10" id="KW-0902">Two-component regulatory system</keyword>
<keyword evidence="8" id="KW-0067">ATP-binding</keyword>
<feature type="transmembrane region" description="Helical" evidence="13">
    <location>
        <begin position="173"/>
        <end position="198"/>
    </location>
</feature>
<dbReference type="InterPro" id="IPR003594">
    <property type="entry name" value="HATPase_dom"/>
</dbReference>
<evidence type="ECO:0000256" key="5">
    <source>
        <dbReference type="ARBA" id="ARBA00022553"/>
    </source>
</evidence>
<dbReference type="Proteomes" id="UP000436522">
    <property type="component" value="Unassembled WGS sequence"/>
</dbReference>
<dbReference type="InterPro" id="IPR008207">
    <property type="entry name" value="Sig_transdc_His_kin_Hpt_dom"/>
</dbReference>
<dbReference type="SMART" id="SM00448">
    <property type="entry name" value="REC"/>
    <property type="match status" value="1"/>
</dbReference>
<evidence type="ECO:0000256" key="2">
    <source>
        <dbReference type="ARBA" id="ARBA00004651"/>
    </source>
</evidence>
<dbReference type="CDD" id="cd16922">
    <property type="entry name" value="HATPase_EvgS-ArcB-TorS-like"/>
    <property type="match status" value="1"/>
</dbReference>
<dbReference type="Gene3D" id="1.10.287.130">
    <property type="match status" value="1"/>
</dbReference>
<dbReference type="InterPro" id="IPR036097">
    <property type="entry name" value="HisK_dim/P_sf"/>
</dbReference>
<evidence type="ECO:0000256" key="12">
    <source>
        <dbReference type="PROSITE-ProRule" id="PRU00169"/>
    </source>
</evidence>
<comment type="caution">
    <text evidence="16">The sequence shown here is derived from an EMBL/GenBank/DDBJ whole genome shotgun (WGS) entry which is preliminary data.</text>
</comment>
<evidence type="ECO:0000259" key="15">
    <source>
        <dbReference type="PROSITE" id="PS50110"/>
    </source>
</evidence>
<evidence type="ECO:0000256" key="10">
    <source>
        <dbReference type="ARBA" id="ARBA00023012"/>
    </source>
</evidence>
<dbReference type="Gene3D" id="3.40.50.2300">
    <property type="match status" value="1"/>
</dbReference>
<evidence type="ECO:0000259" key="14">
    <source>
        <dbReference type="PROSITE" id="PS50109"/>
    </source>
</evidence>
<dbReference type="FunFam" id="3.30.565.10:FF:000010">
    <property type="entry name" value="Sensor histidine kinase RcsC"/>
    <property type="match status" value="1"/>
</dbReference>
<dbReference type="SMART" id="SM00388">
    <property type="entry name" value="HisKA"/>
    <property type="match status" value="1"/>
</dbReference>
<dbReference type="Pfam" id="PF00512">
    <property type="entry name" value="HisKA"/>
    <property type="match status" value="1"/>
</dbReference>
<protein>
    <recommendedName>
        <fullName evidence="3">histidine kinase</fullName>
        <ecNumber evidence="3">2.7.13.3</ecNumber>
    </recommendedName>
</protein>
<keyword evidence="7" id="KW-0547">Nucleotide-binding</keyword>
<evidence type="ECO:0000256" key="3">
    <source>
        <dbReference type="ARBA" id="ARBA00012438"/>
    </source>
</evidence>
<dbReference type="InterPro" id="IPR036641">
    <property type="entry name" value="HPT_dom_sf"/>
</dbReference>
<dbReference type="GO" id="GO:0005886">
    <property type="term" value="C:plasma membrane"/>
    <property type="evidence" value="ECO:0007669"/>
    <property type="project" value="UniProtKB-SubCell"/>
</dbReference>
<dbReference type="SUPFAM" id="SSF47384">
    <property type="entry name" value="Homodimeric domain of signal transducing histidine kinase"/>
    <property type="match status" value="1"/>
</dbReference>
<reference evidence="16 17" key="1">
    <citation type="submission" date="2019-12" db="EMBL/GenBank/DDBJ databases">
        <title>Roseobacter cerasinus sp. nov., isolated from seawater around aquaculture.</title>
        <authorList>
            <person name="Muramatsu S."/>
            <person name="Takabe Y."/>
            <person name="Mori K."/>
            <person name="Takaichi S."/>
            <person name="Hanada S."/>
        </authorList>
    </citation>
    <scope>NUCLEOTIDE SEQUENCE [LARGE SCALE GENOMIC DNA]</scope>
    <source>
        <strain evidence="16 17">AI77</strain>
    </source>
</reference>
<dbReference type="GO" id="GO:0000155">
    <property type="term" value="F:phosphorelay sensor kinase activity"/>
    <property type="evidence" value="ECO:0007669"/>
    <property type="project" value="InterPro"/>
</dbReference>
<evidence type="ECO:0000256" key="9">
    <source>
        <dbReference type="ARBA" id="ARBA00022989"/>
    </source>
</evidence>
<keyword evidence="11 13" id="KW-0472">Membrane</keyword>
<dbReference type="Pfam" id="PF00072">
    <property type="entry name" value="Response_reg"/>
    <property type="match status" value="1"/>
</dbReference>
<comment type="catalytic activity">
    <reaction evidence="1">
        <text>ATP + protein L-histidine = ADP + protein N-phospho-L-histidine.</text>
        <dbReference type="EC" id="2.7.13.3"/>
    </reaction>
</comment>
<dbReference type="EC" id="2.7.13.3" evidence="3"/>
<dbReference type="InterPro" id="IPR001789">
    <property type="entry name" value="Sig_transdc_resp-reg_receiver"/>
</dbReference>
<evidence type="ECO:0000313" key="16">
    <source>
        <dbReference type="EMBL" id="GFE51451.1"/>
    </source>
</evidence>
<dbReference type="Gene3D" id="3.30.565.10">
    <property type="entry name" value="Histidine kinase-like ATPase, C-terminal domain"/>
    <property type="match status" value="1"/>
</dbReference>
<evidence type="ECO:0000313" key="17">
    <source>
        <dbReference type="Proteomes" id="UP000436522"/>
    </source>
</evidence>
<dbReference type="Pfam" id="PF02518">
    <property type="entry name" value="HATPase_c"/>
    <property type="match status" value="1"/>
</dbReference>
<gene>
    <name evidence="16" type="ORF">So717_32040</name>
</gene>
<dbReference type="InterPro" id="IPR004358">
    <property type="entry name" value="Sig_transdc_His_kin-like_C"/>
</dbReference>
<dbReference type="InterPro" id="IPR036890">
    <property type="entry name" value="HATPase_C_sf"/>
</dbReference>
<proteinExistence type="predicted"/>
<keyword evidence="9 13" id="KW-1133">Transmembrane helix</keyword>
<comment type="subcellular location">
    <subcellularLocation>
        <location evidence="2">Cell membrane</location>
        <topology evidence="2">Multi-pass membrane protein</topology>
    </subcellularLocation>
</comment>
<dbReference type="SUPFAM" id="SSF55874">
    <property type="entry name" value="ATPase domain of HSP90 chaperone/DNA topoisomerase II/histidine kinase"/>
    <property type="match status" value="1"/>
</dbReference>
<dbReference type="EMBL" id="BLIV01000006">
    <property type="protein sequence ID" value="GFE51451.1"/>
    <property type="molecule type" value="Genomic_DNA"/>
</dbReference>
<evidence type="ECO:0000256" key="6">
    <source>
        <dbReference type="ARBA" id="ARBA00022692"/>
    </source>
</evidence>
<dbReference type="Gene3D" id="1.20.120.160">
    <property type="entry name" value="HPT domain"/>
    <property type="match status" value="1"/>
</dbReference>
<accession>A0A640VWJ1</accession>
<dbReference type="InterPro" id="IPR003661">
    <property type="entry name" value="HisK_dim/P_dom"/>
</dbReference>
<dbReference type="PRINTS" id="PR00344">
    <property type="entry name" value="BCTRLSENSOR"/>
</dbReference>
<organism evidence="16 17">
    <name type="scientific">Roseobacter cerasinus</name>
    <dbReference type="NCBI Taxonomy" id="2602289"/>
    <lineage>
        <taxon>Bacteria</taxon>
        <taxon>Pseudomonadati</taxon>
        <taxon>Pseudomonadota</taxon>
        <taxon>Alphaproteobacteria</taxon>
        <taxon>Rhodobacterales</taxon>
        <taxon>Roseobacteraceae</taxon>
        <taxon>Roseobacter</taxon>
    </lineage>
</organism>